<dbReference type="Gene3D" id="3.20.10.10">
    <property type="entry name" value="D-amino Acid Aminotransferase, subunit A, domain 2"/>
    <property type="match status" value="1"/>
</dbReference>
<evidence type="ECO:0000313" key="9">
    <source>
        <dbReference type="EMBL" id="MFC5270129.1"/>
    </source>
</evidence>
<keyword evidence="9" id="KW-0808">Transferase</keyword>
<evidence type="ECO:0000256" key="6">
    <source>
        <dbReference type="ARBA" id="ARBA00048212"/>
    </source>
</evidence>
<organism evidence="9 10">
    <name type="scientific">Adhaeribacter terreus</name>
    <dbReference type="NCBI Taxonomy" id="529703"/>
    <lineage>
        <taxon>Bacteria</taxon>
        <taxon>Pseudomonadati</taxon>
        <taxon>Bacteroidota</taxon>
        <taxon>Cytophagia</taxon>
        <taxon>Cytophagales</taxon>
        <taxon>Hymenobacteraceae</taxon>
        <taxon>Adhaeribacter</taxon>
    </lineage>
</organism>
<accession>A0ABW0E748</accession>
<dbReference type="InterPro" id="IPR036038">
    <property type="entry name" value="Aminotransferase-like"/>
</dbReference>
<comment type="pathway">
    <text evidence="1">Amino-acid biosynthesis; L-isoleucine biosynthesis; L-isoleucine from 2-oxobutanoate: step 4/4.</text>
</comment>
<comment type="similarity">
    <text evidence="4">Belongs to the class-IV pyridoxal-phosphate-dependent aminotransferase family.</text>
</comment>
<dbReference type="GO" id="GO:0008483">
    <property type="term" value="F:transaminase activity"/>
    <property type="evidence" value="ECO:0007669"/>
    <property type="project" value="UniProtKB-KW"/>
</dbReference>
<dbReference type="PANTHER" id="PTHR42743">
    <property type="entry name" value="AMINO-ACID AMINOTRANSFERASE"/>
    <property type="match status" value="1"/>
</dbReference>
<dbReference type="Pfam" id="PF01063">
    <property type="entry name" value="Aminotran_4"/>
    <property type="match status" value="1"/>
</dbReference>
<dbReference type="PANTHER" id="PTHR42743:SF11">
    <property type="entry name" value="AMINODEOXYCHORISMATE LYASE"/>
    <property type="match status" value="1"/>
</dbReference>
<keyword evidence="10" id="KW-1185">Reference proteome</keyword>
<gene>
    <name evidence="9" type="ORF">ACFPIB_05880</name>
</gene>
<evidence type="ECO:0000256" key="1">
    <source>
        <dbReference type="ARBA" id="ARBA00004824"/>
    </source>
</evidence>
<dbReference type="EC" id="2.6.1.42" evidence="5"/>
<evidence type="ECO:0000256" key="8">
    <source>
        <dbReference type="ARBA" id="ARBA00049229"/>
    </source>
</evidence>
<evidence type="ECO:0000313" key="10">
    <source>
        <dbReference type="Proteomes" id="UP001596161"/>
    </source>
</evidence>
<sequence length="275" mass="31459">MVVCFNFKLIPEEEFQLPITNRAFQYNDGAFETMLFVNGRFRFLESHLDRIHRAAKTLHLELPQALSKPKTVAFWIEKLIGENQLSGTIRLKLKIWRGGKGLYTPEQNKAEVLITTEPQKATPTIIQTADFSESVRTNHSVYSFFKGPNSLQYVLAGIEKKQRNLEEIILLSSEGFISECLASNIFWIKNGRLFTPKTKTGCVAGIMRENLLRLFQAESIAFQEGFYLPEELLQAETVFTSNAAGIKVMQQIGETTFSKELPNWLNQKLKENQFL</sequence>
<evidence type="ECO:0000256" key="3">
    <source>
        <dbReference type="ARBA" id="ARBA00005072"/>
    </source>
</evidence>
<evidence type="ECO:0000256" key="7">
    <source>
        <dbReference type="ARBA" id="ARBA00048798"/>
    </source>
</evidence>
<protein>
    <recommendedName>
        <fullName evidence="5">branched-chain-amino-acid transaminase</fullName>
        <ecNumber evidence="5">2.6.1.42</ecNumber>
    </recommendedName>
</protein>
<comment type="caution">
    <text evidence="9">The sequence shown here is derived from an EMBL/GenBank/DDBJ whole genome shotgun (WGS) entry which is preliminary data.</text>
</comment>
<dbReference type="InterPro" id="IPR001544">
    <property type="entry name" value="Aminotrans_IV"/>
</dbReference>
<dbReference type="Gene3D" id="3.30.470.10">
    <property type="match status" value="1"/>
</dbReference>
<dbReference type="InterPro" id="IPR043132">
    <property type="entry name" value="BCAT-like_C"/>
</dbReference>
<comment type="catalytic activity">
    <reaction evidence="6">
        <text>L-valine + 2-oxoglutarate = 3-methyl-2-oxobutanoate + L-glutamate</text>
        <dbReference type="Rhea" id="RHEA:24813"/>
        <dbReference type="ChEBI" id="CHEBI:11851"/>
        <dbReference type="ChEBI" id="CHEBI:16810"/>
        <dbReference type="ChEBI" id="CHEBI:29985"/>
        <dbReference type="ChEBI" id="CHEBI:57762"/>
        <dbReference type="EC" id="2.6.1.42"/>
    </reaction>
</comment>
<dbReference type="InterPro" id="IPR050571">
    <property type="entry name" value="Class-IV_PLP-Dep_Aminotrnsfr"/>
</dbReference>
<evidence type="ECO:0000256" key="5">
    <source>
        <dbReference type="ARBA" id="ARBA00013053"/>
    </source>
</evidence>
<dbReference type="Proteomes" id="UP001596161">
    <property type="component" value="Unassembled WGS sequence"/>
</dbReference>
<keyword evidence="9" id="KW-0032">Aminotransferase</keyword>
<dbReference type="EMBL" id="JBHSKT010000003">
    <property type="protein sequence ID" value="MFC5270129.1"/>
    <property type="molecule type" value="Genomic_DNA"/>
</dbReference>
<evidence type="ECO:0000256" key="4">
    <source>
        <dbReference type="ARBA" id="ARBA00009320"/>
    </source>
</evidence>
<reference evidence="10" key="1">
    <citation type="journal article" date="2019" name="Int. J. Syst. Evol. Microbiol.">
        <title>The Global Catalogue of Microorganisms (GCM) 10K type strain sequencing project: providing services to taxonomists for standard genome sequencing and annotation.</title>
        <authorList>
            <consortium name="The Broad Institute Genomics Platform"/>
            <consortium name="The Broad Institute Genome Sequencing Center for Infectious Disease"/>
            <person name="Wu L."/>
            <person name="Ma J."/>
        </authorList>
    </citation>
    <scope>NUCLEOTIDE SEQUENCE [LARGE SCALE GENOMIC DNA]</scope>
    <source>
        <strain evidence="10">KACC 12602</strain>
    </source>
</reference>
<dbReference type="InterPro" id="IPR043131">
    <property type="entry name" value="BCAT-like_N"/>
</dbReference>
<proteinExistence type="inferred from homology"/>
<comment type="pathway">
    <text evidence="2">Amino-acid biosynthesis; L-valine biosynthesis; L-valine from pyruvate: step 4/4.</text>
</comment>
<dbReference type="SUPFAM" id="SSF56752">
    <property type="entry name" value="D-aminoacid aminotransferase-like PLP-dependent enzymes"/>
    <property type="match status" value="1"/>
</dbReference>
<name>A0ABW0E748_9BACT</name>
<comment type="pathway">
    <text evidence="3">Amino-acid biosynthesis; L-leucine biosynthesis; L-leucine from 3-methyl-2-oxobutanoate: step 4/4.</text>
</comment>
<evidence type="ECO:0000256" key="2">
    <source>
        <dbReference type="ARBA" id="ARBA00004931"/>
    </source>
</evidence>
<dbReference type="RefSeq" id="WP_378016502.1">
    <property type="nucleotide sequence ID" value="NZ_JBHSKT010000003.1"/>
</dbReference>
<comment type="catalytic activity">
    <reaction evidence="8">
        <text>L-leucine + 2-oxoglutarate = 4-methyl-2-oxopentanoate + L-glutamate</text>
        <dbReference type="Rhea" id="RHEA:18321"/>
        <dbReference type="ChEBI" id="CHEBI:16810"/>
        <dbReference type="ChEBI" id="CHEBI:17865"/>
        <dbReference type="ChEBI" id="CHEBI:29985"/>
        <dbReference type="ChEBI" id="CHEBI:57427"/>
        <dbReference type="EC" id="2.6.1.42"/>
    </reaction>
</comment>
<comment type="catalytic activity">
    <reaction evidence="7">
        <text>L-isoleucine + 2-oxoglutarate = (S)-3-methyl-2-oxopentanoate + L-glutamate</text>
        <dbReference type="Rhea" id="RHEA:24801"/>
        <dbReference type="ChEBI" id="CHEBI:16810"/>
        <dbReference type="ChEBI" id="CHEBI:29985"/>
        <dbReference type="ChEBI" id="CHEBI:35146"/>
        <dbReference type="ChEBI" id="CHEBI:58045"/>
        <dbReference type="EC" id="2.6.1.42"/>
    </reaction>
</comment>